<name>A0AA40JD61_BURPE</name>
<evidence type="ECO:0000256" key="1">
    <source>
        <dbReference type="SAM" id="MobiDB-lite"/>
    </source>
</evidence>
<protein>
    <submittedName>
        <fullName evidence="2">Uncharacterized protein</fullName>
    </submittedName>
</protein>
<accession>A0AA40JD61</accession>
<dbReference type="Proteomes" id="UP000030475">
    <property type="component" value="Unassembled WGS sequence"/>
</dbReference>
<reference evidence="2 3" key="1">
    <citation type="submission" date="2014-08" db="EMBL/GenBank/DDBJ databases">
        <authorList>
            <person name="Bunnell A."/>
            <person name="Chain P.S."/>
            <person name="Chertkov O."/>
            <person name="Currie B.J."/>
            <person name="Daligault H.E."/>
            <person name="Davenport K.W."/>
            <person name="Davis C."/>
            <person name="Gleasner C.D."/>
            <person name="Johnson S.L."/>
            <person name="Kaestli M."/>
            <person name="Koren S."/>
            <person name="Kunde Y.A."/>
            <person name="Mayo M."/>
            <person name="McMurry K.K."/>
            <person name="Price E.P."/>
            <person name="Reitenga K.G."/>
            <person name="Robison R."/>
            <person name="Rosovitz M.J."/>
            <person name="Sarovich D.S."/>
            <person name="Teshima H."/>
        </authorList>
    </citation>
    <scope>NUCLEOTIDE SEQUENCE [LARGE SCALE GENOMIC DNA]</scope>
    <source>
        <strain evidence="2 3">MSHR44</strain>
    </source>
</reference>
<organism evidence="2 3">
    <name type="scientific">Burkholderia pseudomallei</name>
    <name type="common">Pseudomonas pseudomallei</name>
    <dbReference type="NCBI Taxonomy" id="28450"/>
    <lineage>
        <taxon>Bacteria</taxon>
        <taxon>Pseudomonadati</taxon>
        <taxon>Pseudomonadota</taxon>
        <taxon>Betaproteobacteria</taxon>
        <taxon>Burkholderiales</taxon>
        <taxon>Burkholderiaceae</taxon>
        <taxon>Burkholderia</taxon>
        <taxon>pseudomallei group</taxon>
    </lineage>
</organism>
<gene>
    <name evidence="2" type="ORF">Y036_676</name>
</gene>
<feature type="region of interest" description="Disordered" evidence="1">
    <location>
        <begin position="1"/>
        <end position="25"/>
    </location>
</feature>
<feature type="region of interest" description="Disordered" evidence="1">
    <location>
        <begin position="59"/>
        <end position="89"/>
    </location>
</feature>
<proteinExistence type="predicted"/>
<dbReference type="AlphaFoldDB" id="A0AA40JD61"/>
<feature type="compositionally biased region" description="Basic residues" evidence="1">
    <location>
        <begin position="7"/>
        <end position="19"/>
    </location>
</feature>
<dbReference type="EMBL" id="JQIM01000010">
    <property type="protein sequence ID" value="KGX08402.1"/>
    <property type="molecule type" value="Genomic_DNA"/>
</dbReference>
<evidence type="ECO:0000313" key="2">
    <source>
        <dbReference type="EMBL" id="KGX08402.1"/>
    </source>
</evidence>
<evidence type="ECO:0000313" key="3">
    <source>
        <dbReference type="Proteomes" id="UP000030475"/>
    </source>
</evidence>
<comment type="caution">
    <text evidence="2">The sequence shown here is derived from an EMBL/GenBank/DDBJ whole genome shotgun (WGS) entry which is preliminary data.</text>
</comment>
<sequence length="112" mass="12428">MAALAIRRPRQPRQPRRRWPLSMSGRVGAAPECGARMVLMSSPVCRLRAASAARARRRAAGFATAGGSPMRRQGIRPRGRGSPVAHAHNRACGKDRIERYIEQWHIGRIPNI</sequence>